<protein>
    <submittedName>
        <fullName evidence="2">Uncharacterized protein</fullName>
    </submittedName>
</protein>
<evidence type="ECO:0000256" key="1">
    <source>
        <dbReference type="SAM" id="MobiDB-lite"/>
    </source>
</evidence>
<evidence type="ECO:0000313" key="2">
    <source>
        <dbReference type="EMBL" id="VDK88374.1"/>
    </source>
</evidence>
<name>A0A3P6VE86_LITSI</name>
<dbReference type="EMBL" id="UYRX01001137">
    <property type="protein sequence ID" value="VDK88374.1"/>
    <property type="molecule type" value="Genomic_DNA"/>
</dbReference>
<keyword evidence="3" id="KW-1185">Reference proteome</keyword>
<feature type="compositionally biased region" description="Polar residues" evidence="1">
    <location>
        <begin position="40"/>
        <end position="65"/>
    </location>
</feature>
<organism evidence="2 3">
    <name type="scientific">Litomosoides sigmodontis</name>
    <name type="common">Filarial nematode worm</name>
    <dbReference type="NCBI Taxonomy" id="42156"/>
    <lineage>
        <taxon>Eukaryota</taxon>
        <taxon>Metazoa</taxon>
        <taxon>Ecdysozoa</taxon>
        <taxon>Nematoda</taxon>
        <taxon>Chromadorea</taxon>
        <taxon>Rhabditida</taxon>
        <taxon>Spirurina</taxon>
        <taxon>Spiruromorpha</taxon>
        <taxon>Filarioidea</taxon>
        <taxon>Onchocercidae</taxon>
        <taxon>Litomosoides</taxon>
    </lineage>
</organism>
<evidence type="ECO:0000313" key="3">
    <source>
        <dbReference type="Proteomes" id="UP000277928"/>
    </source>
</evidence>
<sequence length="88" mass="9584">MLMAVEETELGNPKWLLPAPTEQNFKTMGPKNYDRVLNGLFSTSPDPSPNSTLANSKKINSVNETSAHDETKEPPAIANRLPESDSTA</sequence>
<gene>
    <name evidence="2" type="ORF">NLS_LOCUS8645</name>
</gene>
<proteinExistence type="predicted"/>
<dbReference type="AlphaFoldDB" id="A0A3P6VE86"/>
<reference evidence="2 3" key="1">
    <citation type="submission" date="2018-08" db="EMBL/GenBank/DDBJ databases">
        <authorList>
            <person name="Laetsch R D."/>
            <person name="Stevens L."/>
            <person name="Kumar S."/>
            <person name="Blaxter L. M."/>
        </authorList>
    </citation>
    <scope>NUCLEOTIDE SEQUENCE [LARGE SCALE GENOMIC DNA]</scope>
</reference>
<feature type="region of interest" description="Disordered" evidence="1">
    <location>
        <begin position="1"/>
        <end position="23"/>
    </location>
</feature>
<dbReference type="Proteomes" id="UP000277928">
    <property type="component" value="Unassembled WGS sequence"/>
</dbReference>
<accession>A0A3P6VE86</accession>
<feature type="region of interest" description="Disordered" evidence="1">
    <location>
        <begin position="37"/>
        <end position="88"/>
    </location>
</feature>